<feature type="domain" description="Peptidase M20 dimerisation" evidence="3">
    <location>
        <begin position="165"/>
        <end position="265"/>
    </location>
</feature>
<gene>
    <name evidence="4" type="ORF">SAMN05660742_11957</name>
</gene>
<sequence>MDLNLYIDPIANIWARQKTVSERLPIVIGSHHDTVPNGGGFDGALGVLIATEIMQIIQENLLELKHPLEIVSFTGEEPNSFSVSTLGSKVLCGRLTYRDLQKLYDKNTGETLEHAVSRLGGDISKVGDAVIKKNSLAAFVECHIEQGRRLYDKNQAVASVTCITGIYRETIRIVGEANHAGTTQIQNRRDALAAAAEVCLAVENIMKQPDMTEVSATVGRVEVLPNSSNIIPGEVTLTLDLRTADPVKRGKALQILTKAVDEIMVERKLQIVRNLDLDQPEMQMDKIVIDSLNEAILFAGETKRQLVSMAGHDAANMARVTKAGMLFVQSIDGYSHCPKEMTGNDEIVKAAQILLDTILILDRSLK</sequence>
<protein>
    <submittedName>
        <fullName evidence="4">N-carbamoyl-L-amino-acid hydrolase</fullName>
    </submittedName>
</protein>
<accession>A0A1H7C481</accession>
<dbReference type="InterPro" id="IPR010158">
    <property type="entry name" value="Amidase_Cbmase"/>
</dbReference>
<organism evidence="4 5">
    <name type="scientific">Propionispira arboris</name>
    <dbReference type="NCBI Taxonomy" id="84035"/>
    <lineage>
        <taxon>Bacteria</taxon>
        <taxon>Bacillati</taxon>
        <taxon>Bacillota</taxon>
        <taxon>Negativicutes</taxon>
        <taxon>Selenomonadales</taxon>
        <taxon>Selenomonadaceae</taxon>
        <taxon>Propionispira</taxon>
    </lineage>
</organism>
<evidence type="ECO:0000313" key="4">
    <source>
        <dbReference type="EMBL" id="SEJ84448.1"/>
    </source>
</evidence>
<keyword evidence="2 4" id="KW-0378">Hydrolase</keyword>
<evidence type="ECO:0000256" key="1">
    <source>
        <dbReference type="ARBA" id="ARBA00006153"/>
    </source>
</evidence>
<name>A0A1H7C481_9FIRM</name>
<dbReference type="PANTHER" id="PTHR32494">
    <property type="entry name" value="ALLANTOATE DEIMINASE-RELATED"/>
    <property type="match status" value="1"/>
</dbReference>
<dbReference type="GO" id="GO:0016813">
    <property type="term" value="F:hydrolase activity, acting on carbon-nitrogen (but not peptide) bonds, in linear amidines"/>
    <property type="evidence" value="ECO:0007669"/>
    <property type="project" value="InterPro"/>
</dbReference>
<comment type="similarity">
    <text evidence="1">Belongs to the peptidase M20 family.</text>
</comment>
<evidence type="ECO:0000313" key="5">
    <source>
        <dbReference type="Proteomes" id="UP000199662"/>
    </source>
</evidence>
<dbReference type="InterPro" id="IPR011650">
    <property type="entry name" value="Peptidase_M20_dimer"/>
</dbReference>
<dbReference type="Gene3D" id="3.30.70.360">
    <property type="match status" value="1"/>
</dbReference>
<keyword evidence="5" id="KW-1185">Reference proteome</keyword>
<dbReference type="PANTHER" id="PTHR32494:SF5">
    <property type="entry name" value="ALLANTOATE AMIDOHYDROLASE"/>
    <property type="match status" value="1"/>
</dbReference>
<dbReference type="STRING" id="84035.SAMN05660742_11957"/>
<dbReference type="InterPro" id="IPR002933">
    <property type="entry name" value="Peptidase_M20"/>
</dbReference>
<dbReference type="SUPFAM" id="SSF55031">
    <property type="entry name" value="Bacterial exopeptidase dimerisation domain"/>
    <property type="match status" value="1"/>
</dbReference>
<dbReference type="Gene3D" id="3.40.630.10">
    <property type="entry name" value="Zn peptidases"/>
    <property type="match status" value="1"/>
</dbReference>
<evidence type="ECO:0000259" key="3">
    <source>
        <dbReference type="Pfam" id="PF07687"/>
    </source>
</evidence>
<dbReference type="Pfam" id="PF01546">
    <property type="entry name" value="Peptidase_M20"/>
    <property type="match status" value="1"/>
</dbReference>
<proteinExistence type="inferred from homology"/>
<dbReference type="SUPFAM" id="SSF53187">
    <property type="entry name" value="Zn-dependent exopeptidases"/>
    <property type="match status" value="1"/>
</dbReference>
<dbReference type="InterPro" id="IPR036264">
    <property type="entry name" value="Bact_exopeptidase_dim_dom"/>
</dbReference>
<dbReference type="AlphaFoldDB" id="A0A1H7C481"/>
<dbReference type="Proteomes" id="UP000199662">
    <property type="component" value="Unassembled WGS sequence"/>
</dbReference>
<dbReference type="EMBL" id="FNZK01000019">
    <property type="protein sequence ID" value="SEJ84448.1"/>
    <property type="molecule type" value="Genomic_DNA"/>
</dbReference>
<evidence type="ECO:0000256" key="2">
    <source>
        <dbReference type="ARBA" id="ARBA00022801"/>
    </source>
</evidence>
<reference evidence="4 5" key="1">
    <citation type="submission" date="2016-10" db="EMBL/GenBank/DDBJ databases">
        <authorList>
            <person name="de Groot N.N."/>
        </authorList>
    </citation>
    <scope>NUCLEOTIDE SEQUENCE [LARGE SCALE GENOMIC DNA]</scope>
    <source>
        <strain evidence="4 5">DSM 2179</strain>
    </source>
</reference>
<dbReference type="NCBIfam" id="TIGR01879">
    <property type="entry name" value="hydantase"/>
    <property type="match status" value="1"/>
</dbReference>
<dbReference type="Pfam" id="PF07687">
    <property type="entry name" value="M20_dimer"/>
    <property type="match status" value="1"/>
</dbReference>